<gene>
    <name evidence="8" type="ORF">SAMN05216275_13819</name>
</gene>
<keyword evidence="3" id="KW-0560">Oxidoreductase</keyword>
<dbReference type="PANTHER" id="PTHR13887:SF14">
    <property type="entry name" value="DISULFIDE BOND FORMATION PROTEIN D"/>
    <property type="match status" value="1"/>
</dbReference>
<keyword evidence="4" id="KW-1015">Disulfide bond</keyword>
<dbReference type="EMBL" id="FOQY01000038">
    <property type="protein sequence ID" value="SFK85814.1"/>
    <property type="molecule type" value="Genomic_DNA"/>
</dbReference>
<dbReference type="InterPro" id="IPR013766">
    <property type="entry name" value="Thioredoxin_domain"/>
</dbReference>
<accession>A0A1I4CWT0</accession>
<keyword evidence="9" id="KW-1185">Reference proteome</keyword>
<keyword evidence="2" id="KW-0732">Signal</keyword>
<evidence type="ECO:0000256" key="5">
    <source>
        <dbReference type="ARBA" id="ARBA00023284"/>
    </source>
</evidence>
<dbReference type="GO" id="GO:0016491">
    <property type="term" value="F:oxidoreductase activity"/>
    <property type="evidence" value="ECO:0007669"/>
    <property type="project" value="UniProtKB-KW"/>
</dbReference>
<keyword evidence="6" id="KW-0472">Membrane</keyword>
<evidence type="ECO:0000313" key="8">
    <source>
        <dbReference type="EMBL" id="SFK85814.1"/>
    </source>
</evidence>
<dbReference type="Pfam" id="PF13462">
    <property type="entry name" value="Thioredoxin_4"/>
    <property type="match status" value="1"/>
</dbReference>
<keyword evidence="5" id="KW-0676">Redox-active center</keyword>
<name>A0A1I4CWT0_9ACTN</name>
<dbReference type="GO" id="GO:0016853">
    <property type="term" value="F:isomerase activity"/>
    <property type="evidence" value="ECO:0007669"/>
    <property type="project" value="UniProtKB-KW"/>
</dbReference>
<keyword evidence="6" id="KW-1133">Transmembrane helix</keyword>
<dbReference type="RefSeq" id="WP_093891251.1">
    <property type="nucleotide sequence ID" value="NZ_FOQY01000038.1"/>
</dbReference>
<evidence type="ECO:0000256" key="1">
    <source>
        <dbReference type="ARBA" id="ARBA00005791"/>
    </source>
</evidence>
<evidence type="ECO:0000313" key="9">
    <source>
        <dbReference type="Proteomes" id="UP000199111"/>
    </source>
</evidence>
<reference evidence="9" key="1">
    <citation type="submission" date="2016-10" db="EMBL/GenBank/DDBJ databases">
        <authorList>
            <person name="Varghese N."/>
            <person name="Submissions S."/>
        </authorList>
    </citation>
    <scope>NUCLEOTIDE SEQUENCE [LARGE SCALE GENOMIC DNA]</scope>
    <source>
        <strain evidence="9">CGMCC 4.2126</strain>
    </source>
</reference>
<dbReference type="Gene3D" id="3.40.30.10">
    <property type="entry name" value="Glutaredoxin"/>
    <property type="match status" value="1"/>
</dbReference>
<dbReference type="AlphaFoldDB" id="A0A1I4CWT0"/>
<evidence type="ECO:0000259" key="7">
    <source>
        <dbReference type="PROSITE" id="PS51352"/>
    </source>
</evidence>
<sequence length="224" mass="24300">MTTNLKITLIIAAGMAAVIAAIVLFGRPEGSVTEPVVDTASGQPVPAEYLVRADSHKLSTAADDKVTLVEFLDFECESCGAAFPHMERIRAEYDGKINFVVRYFPLPGHRNGELAARVAEAAGKQDKFEAMYATLFQTQSQWGEASESKEEFFLNLAKQTGLDMAAFRKDLKAPETAERVKKDQDDGFALGIQGTPTVFFNGALLDGEPSYENLKAKIDAALAS</sequence>
<proteinExistence type="inferred from homology"/>
<evidence type="ECO:0000256" key="3">
    <source>
        <dbReference type="ARBA" id="ARBA00023002"/>
    </source>
</evidence>
<evidence type="ECO:0000256" key="2">
    <source>
        <dbReference type="ARBA" id="ARBA00022729"/>
    </source>
</evidence>
<dbReference type="PANTHER" id="PTHR13887">
    <property type="entry name" value="GLUTATHIONE S-TRANSFERASE KAPPA"/>
    <property type="match status" value="1"/>
</dbReference>
<dbReference type="InterPro" id="IPR036249">
    <property type="entry name" value="Thioredoxin-like_sf"/>
</dbReference>
<keyword evidence="6" id="KW-0812">Transmembrane</keyword>
<keyword evidence="8" id="KW-0413">Isomerase</keyword>
<protein>
    <submittedName>
        <fullName evidence="8">Protein-disulfide isomerase</fullName>
    </submittedName>
</protein>
<dbReference type="Proteomes" id="UP000199111">
    <property type="component" value="Unassembled WGS sequence"/>
</dbReference>
<dbReference type="GeneID" id="96302715"/>
<dbReference type="PROSITE" id="PS51352">
    <property type="entry name" value="THIOREDOXIN_2"/>
    <property type="match status" value="1"/>
</dbReference>
<dbReference type="InterPro" id="IPR012336">
    <property type="entry name" value="Thioredoxin-like_fold"/>
</dbReference>
<comment type="similarity">
    <text evidence="1">Belongs to the thioredoxin family. DsbA subfamily.</text>
</comment>
<organism evidence="8 9">
    <name type="scientific">Streptosporangium canum</name>
    <dbReference type="NCBI Taxonomy" id="324952"/>
    <lineage>
        <taxon>Bacteria</taxon>
        <taxon>Bacillati</taxon>
        <taxon>Actinomycetota</taxon>
        <taxon>Actinomycetes</taxon>
        <taxon>Streptosporangiales</taxon>
        <taxon>Streptosporangiaceae</taxon>
        <taxon>Streptosporangium</taxon>
    </lineage>
</organism>
<evidence type="ECO:0000256" key="4">
    <source>
        <dbReference type="ARBA" id="ARBA00023157"/>
    </source>
</evidence>
<evidence type="ECO:0000256" key="6">
    <source>
        <dbReference type="SAM" id="Phobius"/>
    </source>
</evidence>
<dbReference type="SUPFAM" id="SSF52833">
    <property type="entry name" value="Thioredoxin-like"/>
    <property type="match status" value="1"/>
</dbReference>
<feature type="transmembrane region" description="Helical" evidence="6">
    <location>
        <begin position="7"/>
        <end position="26"/>
    </location>
</feature>
<feature type="domain" description="Thioredoxin" evidence="7">
    <location>
        <begin position="39"/>
        <end position="223"/>
    </location>
</feature>